<dbReference type="Pfam" id="PF01040">
    <property type="entry name" value="UbiA"/>
    <property type="match status" value="1"/>
</dbReference>
<comment type="subcellular location">
    <subcellularLocation>
        <location evidence="1">Membrane</location>
        <topology evidence="1">Multi-pass membrane protein</topology>
    </subcellularLocation>
</comment>
<name>A0A4V2SY26_9FIRM</name>
<feature type="transmembrane region" description="Helical" evidence="6">
    <location>
        <begin position="286"/>
        <end position="306"/>
    </location>
</feature>
<dbReference type="GO" id="GO:0016020">
    <property type="term" value="C:membrane"/>
    <property type="evidence" value="ECO:0007669"/>
    <property type="project" value="UniProtKB-SubCell"/>
</dbReference>
<evidence type="ECO:0000256" key="2">
    <source>
        <dbReference type="ARBA" id="ARBA00022692"/>
    </source>
</evidence>
<dbReference type="InterPro" id="IPR000537">
    <property type="entry name" value="UbiA_prenyltransferase"/>
</dbReference>
<dbReference type="OrthoDB" id="9767568at2"/>
<feature type="transmembrane region" description="Helical" evidence="6">
    <location>
        <begin position="244"/>
        <end position="266"/>
    </location>
</feature>
<dbReference type="GO" id="GO:0016765">
    <property type="term" value="F:transferase activity, transferring alkyl or aryl (other than methyl) groups"/>
    <property type="evidence" value="ECO:0007669"/>
    <property type="project" value="InterPro"/>
</dbReference>
<feature type="transmembrane region" description="Helical" evidence="6">
    <location>
        <begin position="114"/>
        <end position="147"/>
    </location>
</feature>
<dbReference type="Gene3D" id="1.10.357.140">
    <property type="entry name" value="UbiA prenyltransferase"/>
    <property type="match status" value="1"/>
</dbReference>
<feature type="transmembrane region" description="Helical" evidence="6">
    <location>
        <begin position="159"/>
        <end position="181"/>
    </location>
</feature>
<organism evidence="7 8">
    <name type="scientific">Heliophilum fasciatum</name>
    <dbReference type="NCBI Taxonomy" id="35700"/>
    <lineage>
        <taxon>Bacteria</taxon>
        <taxon>Bacillati</taxon>
        <taxon>Bacillota</taxon>
        <taxon>Clostridia</taxon>
        <taxon>Eubacteriales</taxon>
        <taxon>Heliobacteriaceae</taxon>
        <taxon>Heliophilum</taxon>
    </lineage>
</organism>
<dbReference type="EMBL" id="SLXT01000003">
    <property type="protein sequence ID" value="TCP68426.1"/>
    <property type="molecule type" value="Genomic_DNA"/>
</dbReference>
<dbReference type="RefSeq" id="WP_131918023.1">
    <property type="nucleotide sequence ID" value="NZ_JAOQNU010000003.1"/>
</dbReference>
<evidence type="ECO:0000256" key="5">
    <source>
        <dbReference type="ARBA" id="ARBA00023171"/>
    </source>
</evidence>
<feature type="transmembrane region" description="Helical" evidence="6">
    <location>
        <begin position="60"/>
        <end position="78"/>
    </location>
</feature>
<evidence type="ECO:0000256" key="3">
    <source>
        <dbReference type="ARBA" id="ARBA00022989"/>
    </source>
</evidence>
<evidence type="ECO:0000256" key="1">
    <source>
        <dbReference type="ARBA" id="ARBA00004141"/>
    </source>
</evidence>
<dbReference type="GO" id="GO:0015995">
    <property type="term" value="P:chlorophyll biosynthetic process"/>
    <property type="evidence" value="ECO:0007669"/>
    <property type="project" value="UniProtKB-KW"/>
</dbReference>
<accession>A0A4V2SY26</accession>
<keyword evidence="8" id="KW-1185">Reference proteome</keyword>
<dbReference type="InterPro" id="IPR044878">
    <property type="entry name" value="UbiA_sf"/>
</dbReference>
<evidence type="ECO:0000313" key="7">
    <source>
        <dbReference type="EMBL" id="TCP68426.1"/>
    </source>
</evidence>
<dbReference type="NCBIfam" id="TIGR01476">
    <property type="entry name" value="chlor_syn_BchG"/>
    <property type="match status" value="1"/>
</dbReference>
<evidence type="ECO:0000256" key="4">
    <source>
        <dbReference type="ARBA" id="ARBA00023136"/>
    </source>
</evidence>
<dbReference type="AlphaFoldDB" id="A0A4V2SY26"/>
<dbReference type="Gene3D" id="1.20.120.1780">
    <property type="entry name" value="UbiA prenyltransferase"/>
    <property type="match status" value="1"/>
</dbReference>
<dbReference type="InterPro" id="IPR050475">
    <property type="entry name" value="Prenyltransferase_related"/>
</dbReference>
<comment type="caution">
    <text evidence="7">The sequence shown here is derived from an EMBL/GenBank/DDBJ whole genome shotgun (WGS) entry which is preliminary data.</text>
</comment>
<protein>
    <submittedName>
        <fullName evidence="7">Chlorophyll synthase</fullName>
    </submittedName>
</protein>
<keyword evidence="5" id="KW-0149">Chlorophyll biosynthesis</keyword>
<dbReference type="Proteomes" id="UP000294813">
    <property type="component" value="Unassembled WGS sequence"/>
</dbReference>
<reference evidence="7 8" key="1">
    <citation type="submission" date="2019-03" db="EMBL/GenBank/DDBJ databases">
        <title>Genomic Encyclopedia of Type Strains, Phase IV (KMG-IV): sequencing the most valuable type-strain genomes for metagenomic binning, comparative biology and taxonomic classification.</title>
        <authorList>
            <person name="Goeker M."/>
        </authorList>
    </citation>
    <scope>NUCLEOTIDE SEQUENCE [LARGE SCALE GENOMIC DNA]</scope>
    <source>
        <strain evidence="7 8">DSM 11170</strain>
    </source>
</reference>
<dbReference type="CDD" id="cd13958">
    <property type="entry name" value="PT_UbiA_chlorophyll"/>
    <property type="match status" value="1"/>
</dbReference>
<sequence length="307" mass="33621">MGVELKQNRLPANQTGTATSTYNPWRIRLQLTKPLTWVGPAWSVACGVVGASGADFSVHTFGYALLLIVLIGPLVLGMGQSINDYCDADVDAINEPDRPCAKVPEFKHLAMTNVYVLTLASLIVAYTMFRIEIFWLVVFGLVTAYIYSAPPLRLKQNGWYGNTACAITYVTIPWIAGNLAFDSFTWQQATVASIYAIGSHGMMTFNDFKSVKGDTMAGLKSIVVQYGIDGGLKLALAMLNTSQLLAALFLAWQGRYVGAVILIVFLLIQLPFQKKVKEDPVTKAPWYNATAGSFFILGMMVAAFYLK</sequence>
<dbReference type="PANTHER" id="PTHR42723">
    <property type="entry name" value="CHLOROPHYLL SYNTHASE"/>
    <property type="match status" value="1"/>
</dbReference>
<gene>
    <name evidence="7" type="ORF">EDD73_10355</name>
</gene>
<evidence type="ECO:0000313" key="8">
    <source>
        <dbReference type="Proteomes" id="UP000294813"/>
    </source>
</evidence>
<evidence type="ECO:0000256" key="6">
    <source>
        <dbReference type="SAM" id="Phobius"/>
    </source>
</evidence>
<keyword evidence="4 6" id="KW-0472">Membrane</keyword>
<dbReference type="PANTHER" id="PTHR42723:SF1">
    <property type="entry name" value="CHLOROPHYLL SYNTHASE, CHLOROPLASTIC"/>
    <property type="match status" value="1"/>
</dbReference>
<dbReference type="InterPro" id="IPR006372">
    <property type="entry name" value="Chl_synth"/>
</dbReference>
<keyword evidence="3 6" id="KW-1133">Transmembrane helix</keyword>
<proteinExistence type="predicted"/>
<keyword evidence="2 6" id="KW-0812">Transmembrane</keyword>